<protein>
    <submittedName>
        <fullName evidence="2">Putative transcriptional regulator, ModE family</fullName>
    </submittedName>
</protein>
<dbReference type="PANTHER" id="PTHR30432:SF1">
    <property type="entry name" value="DNA-BINDING TRANSCRIPTIONAL DUAL REGULATOR MODE"/>
    <property type="match status" value="1"/>
</dbReference>
<feature type="domain" description="HTH lysR-type" evidence="1">
    <location>
        <begin position="47"/>
        <end position="107"/>
    </location>
</feature>
<dbReference type="OrthoDB" id="9800709at2"/>
<dbReference type="InterPro" id="IPR000847">
    <property type="entry name" value="LysR_HTH_N"/>
</dbReference>
<sequence length="134" mass="15274">MKKKGRKPLKDPHQFCIVDSEKHGEYTLKGKIWIEGSEGTFLGYGRIALLEKIKQYGSISKAAKALNMSYRQAWRLIASMNRQAKKPLVETQVGGKGGGGTRITETAEKAIEQFWKIHENFKKFLSEQIKNFEI</sequence>
<dbReference type="InterPro" id="IPR051815">
    <property type="entry name" value="Molybdate_resp_trans_reg"/>
</dbReference>
<dbReference type="EMBL" id="CP002829">
    <property type="protein sequence ID" value="AEH23031.1"/>
    <property type="molecule type" value="Genomic_DNA"/>
</dbReference>
<dbReference type="GO" id="GO:0003700">
    <property type="term" value="F:DNA-binding transcription factor activity"/>
    <property type="evidence" value="ECO:0007669"/>
    <property type="project" value="InterPro"/>
</dbReference>
<dbReference type="InterPro" id="IPR036388">
    <property type="entry name" value="WH-like_DNA-bd_sf"/>
</dbReference>
<evidence type="ECO:0000313" key="2">
    <source>
        <dbReference type="EMBL" id="AEH23031.1"/>
    </source>
</evidence>
<reference evidence="2 3" key="1">
    <citation type="journal article" date="2013" name="Genome Announc.">
        <title>Complete genome sequence of the hyperthermophilic sulfate-reducing bacterium Thermodesulfobacterium geofontis OPF15T.</title>
        <authorList>
            <person name="Elkins J.G."/>
            <person name="Hamilton-Brehm S.D."/>
            <person name="Lucas S."/>
            <person name="Han J."/>
            <person name="Lapidus A."/>
            <person name="Cheng J.F."/>
            <person name="Goodwin L.A."/>
            <person name="Pitluck S."/>
            <person name="Peters L."/>
            <person name="Mikhailova N."/>
            <person name="Davenport K.W."/>
            <person name="Detter J.C."/>
            <person name="Han C.S."/>
            <person name="Tapia R."/>
            <person name="Land M.L."/>
            <person name="Hauser L."/>
            <person name="Kyrpides N.C."/>
            <person name="Ivanova N.N."/>
            <person name="Pagani I."/>
            <person name="Bruce D."/>
            <person name="Woyke T."/>
            <person name="Cottingham R.W."/>
        </authorList>
    </citation>
    <scope>NUCLEOTIDE SEQUENCE [LARGE SCALE GENOMIC DNA]</scope>
    <source>
        <strain evidence="2 3">OPF15</strain>
    </source>
</reference>
<dbReference type="Proteomes" id="UP000006583">
    <property type="component" value="Chromosome"/>
</dbReference>
<dbReference type="Pfam" id="PF00126">
    <property type="entry name" value="HTH_1"/>
    <property type="match status" value="1"/>
</dbReference>
<evidence type="ECO:0000259" key="1">
    <source>
        <dbReference type="Pfam" id="PF00126"/>
    </source>
</evidence>
<dbReference type="PATRIC" id="fig|795359.3.peg.944"/>
<dbReference type="HOGENOM" id="CLU_125440_2_1_0"/>
<gene>
    <name evidence="2" type="ordered locus">TOPB45_0934</name>
</gene>
<organism evidence="2 3">
    <name type="scientific">Thermodesulfobacterium geofontis (strain OPF15)</name>
    <dbReference type="NCBI Taxonomy" id="795359"/>
    <lineage>
        <taxon>Bacteria</taxon>
        <taxon>Pseudomonadati</taxon>
        <taxon>Thermodesulfobacteriota</taxon>
        <taxon>Thermodesulfobacteria</taxon>
        <taxon>Thermodesulfobacteriales</taxon>
        <taxon>Thermodesulfobacteriaceae</taxon>
        <taxon>Thermodesulfobacterium</taxon>
    </lineage>
</organism>
<dbReference type="eggNOG" id="COG2005">
    <property type="taxonomic scope" value="Bacteria"/>
</dbReference>
<dbReference type="STRING" id="795359.TOPB45_0934"/>
<dbReference type="RefSeq" id="WP_013909729.1">
    <property type="nucleotide sequence ID" value="NC_015682.1"/>
</dbReference>
<dbReference type="KEGG" id="top:TOPB45_0934"/>
<dbReference type="SUPFAM" id="SSF46785">
    <property type="entry name" value="Winged helix' DNA-binding domain"/>
    <property type="match status" value="1"/>
</dbReference>
<name>F8C5P5_THEGP</name>
<dbReference type="PANTHER" id="PTHR30432">
    <property type="entry name" value="TRANSCRIPTIONAL REGULATOR MODE"/>
    <property type="match status" value="1"/>
</dbReference>
<dbReference type="Gene3D" id="1.10.10.10">
    <property type="entry name" value="Winged helix-like DNA-binding domain superfamily/Winged helix DNA-binding domain"/>
    <property type="match status" value="1"/>
</dbReference>
<accession>F8C5P5</accession>
<keyword evidence="3" id="KW-1185">Reference proteome</keyword>
<proteinExistence type="predicted"/>
<dbReference type="InterPro" id="IPR036390">
    <property type="entry name" value="WH_DNA-bd_sf"/>
</dbReference>
<evidence type="ECO:0000313" key="3">
    <source>
        <dbReference type="Proteomes" id="UP000006583"/>
    </source>
</evidence>
<dbReference type="AlphaFoldDB" id="F8C5P5"/>